<dbReference type="Proteomes" id="UP000598426">
    <property type="component" value="Unassembled WGS sequence"/>
</dbReference>
<name>A0ABR8NRG0_9MICO</name>
<evidence type="ECO:0000256" key="1">
    <source>
        <dbReference type="SAM" id="Phobius"/>
    </source>
</evidence>
<keyword evidence="3" id="KW-1185">Reference proteome</keyword>
<dbReference type="EMBL" id="JACXZS010000007">
    <property type="protein sequence ID" value="MBD3942337.1"/>
    <property type="molecule type" value="Genomic_DNA"/>
</dbReference>
<keyword evidence="1" id="KW-1133">Transmembrane helix</keyword>
<sequence length="154" mass="16540">MTETADGTKRRRDTFAPAVFVFMAVVTALTAWLVTRNWLDLFAQWDQEVYLPGRGGGGFVPAPVAVAVTTPILLFFMWMTLLTLRPALPKVKHLVSFGATLSTFVVCALIVIGALMLAPPDTSAMVCAIVGTAGILSLVAFFAIRSATRDPGEH</sequence>
<keyword evidence="1" id="KW-0472">Membrane</keyword>
<feature type="transmembrane region" description="Helical" evidence="1">
    <location>
        <begin position="18"/>
        <end position="39"/>
    </location>
</feature>
<keyword evidence="1" id="KW-0812">Transmembrane</keyword>
<gene>
    <name evidence="2" type="ORF">IF188_11570</name>
</gene>
<comment type="caution">
    <text evidence="2">The sequence shown here is derived from an EMBL/GenBank/DDBJ whole genome shotgun (WGS) entry which is preliminary data.</text>
</comment>
<evidence type="ECO:0000313" key="3">
    <source>
        <dbReference type="Proteomes" id="UP000598426"/>
    </source>
</evidence>
<feature type="transmembrane region" description="Helical" evidence="1">
    <location>
        <begin position="59"/>
        <end position="82"/>
    </location>
</feature>
<protein>
    <submittedName>
        <fullName evidence="2">Uncharacterized protein</fullName>
    </submittedName>
</protein>
<reference evidence="2 3" key="1">
    <citation type="submission" date="2020-09" db="EMBL/GenBank/DDBJ databases">
        <title>Isolation and identification of active actinomycetes.</title>
        <authorList>
            <person name="Li X."/>
        </authorList>
    </citation>
    <scope>NUCLEOTIDE SEQUENCE [LARGE SCALE GENOMIC DNA]</scope>
    <source>
        <strain evidence="2 3">NEAU-LLC</strain>
    </source>
</reference>
<evidence type="ECO:0000313" key="2">
    <source>
        <dbReference type="EMBL" id="MBD3942337.1"/>
    </source>
</evidence>
<organism evidence="2 3">
    <name type="scientific">Microbacterium helvum</name>
    <dbReference type="NCBI Taxonomy" id="2773713"/>
    <lineage>
        <taxon>Bacteria</taxon>
        <taxon>Bacillati</taxon>
        <taxon>Actinomycetota</taxon>
        <taxon>Actinomycetes</taxon>
        <taxon>Micrococcales</taxon>
        <taxon>Microbacteriaceae</taxon>
        <taxon>Microbacterium</taxon>
    </lineage>
</organism>
<accession>A0ABR8NRG0</accession>
<proteinExistence type="predicted"/>
<feature type="transmembrane region" description="Helical" evidence="1">
    <location>
        <begin position="94"/>
        <end position="117"/>
    </location>
</feature>
<dbReference type="RefSeq" id="WP_191171962.1">
    <property type="nucleotide sequence ID" value="NZ_JACXZS010000007.1"/>
</dbReference>
<feature type="transmembrane region" description="Helical" evidence="1">
    <location>
        <begin position="123"/>
        <end position="144"/>
    </location>
</feature>